<protein>
    <submittedName>
        <fullName evidence="1">Uncharacterized protein</fullName>
    </submittedName>
</protein>
<dbReference type="EMBL" id="JAQNDM010000002">
    <property type="protein sequence ID" value="MDC0711639.1"/>
    <property type="molecule type" value="Genomic_DNA"/>
</dbReference>
<proteinExistence type="predicted"/>
<name>A0ABT5DEX6_9BACT</name>
<organism evidence="1 2">
    <name type="scientific">Stigmatella ashevillensis</name>
    <dbReference type="NCBI Taxonomy" id="2995309"/>
    <lineage>
        <taxon>Bacteria</taxon>
        <taxon>Pseudomonadati</taxon>
        <taxon>Myxococcota</taxon>
        <taxon>Myxococcia</taxon>
        <taxon>Myxococcales</taxon>
        <taxon>Cystobacterineae</taxon>
        <taxon>Archangiaceae</taxon>
        <taxon>Stigmatella</taxon>
    </lineage>
</organism>
<reference evidence="1 2" key="1">
    <citation type="submission" date="2022-11" db="EMBL/GenBank/DDBJ databases">
        <title>Minimal conservation of predation-associated metabolite biosynthetic gene clusters underscores biosynthetic potential of Myxococcota including descriptions for ten novel species: Archangium lansinium sp. nov., Myxococcus landrumus sp. nov., Nannocystis bai.</title>
        <authorList>
            <person name="Ahearne A."/>
            <person name="Stevens C."/>
            <person name="Dowd S."/>
        </authorList>
    </citation>
    <scope>NUCLEOTIDE SEQUENCE [LARGE SCALE GENOMIC DNA]</scope>
    <source>
        <strain evidence="1 2">NCWAL01</strain>
    </source>
</reference>
<keyword evidence="2" id="KW-1185">Reference proteome</keyword>
<evidence type="ECO:0000313" key="2">
    <source>
        <dbReference type="Proteomes" id="UP001221838"/>
    </source>
</evidence>
<dbReference type="RefSeq" id="WP_272141620.1">
    <property type="nucleotide sequence ID" value="NZ_JAQNDM010000002.1"/>
</dbReference>
<sequence>MARLRWEWWNTVAEQRQWLSLGLAEGEMPFEVAVAALKDLERQFVREARTPAERLHLRRLTALNAVQAAFDHARPWKDFGPWLRRIRRLGFPRLWDRFHVSTLYVQSLPYFPEQAEDAFALLADVERRVRRLPKHRRSRQQMLDLIEHARREAARYGILAPGKRGR</sequence>
<accession>A0ABT5DEX6</accession>
<evidence type="ECO:0000313" key="1">
    <source>
        <dbReference type="EMBL" id="MDC0711639.1"/>
    </source>
</evidence>
<gene>
    <name evidence="1" type="ORF">POL68_24435</name>
</gene>
<dbReference type="Proteomes" id="UP001221838">
    <property type="component" value="Unassembled WGS sequence"/>
</dbReference>
<comment type="caution">
    <text evidence="1">The sequence shown here is derived from an EMBL/GenBank/DDBJ whole genome shotgun (WGS) entry which is preliminary data.</text>
</comment>